<evidence type="ECO:0000256" key="2">
    <source>
        <dbReference type="ARBA" id="ARBA00023125"/>
    </source>
</evidence>
<dbReference type="PANTHER" id="PTHR30055:SF234">
    <property type="entry name" value="HTH-TYPE TRANSCRIPTIONAL REGULATOR BETI"/>
    <property type="match status" value="1"/>
</dbReference>
<feature type="DNA-binding region" description="H-T-H motif" evidence="4">
    <location>
        <begin position="35"/>
        <end position="54"/>
    </location>
</feature>
<evidence type="ECO:0000256" key="3">
    <source>
        <dbReference type="ARBA" id="ARBA00023163"/>
    </source>
</evidence>
<dbReference type="PROSITE" id="PS50977">
    <property type="entry name" value="HTH_TETR_2"/>
    <property type="match status" value="1"/>
</dbReference>
<keyword evidence="1" id="KW-0805">Transcription regulation</keyword>
<evidence type="ECO:0000259" key="5">
    <source>
        <dbReference type="PROSITE" id="PS50977"/>
    </source>
</evidence>
<reference evidence="7" key="1">
    <citation type="submission" date="2017-01" db="EMBL/GenBank/DDBJ databases">
        <authorList>
            <person name="Varghese N."/>
            <person name="Submissions S."/>
        </authorList>
    </citation>
    <scope>NUCLEOTIDE SEQUENCE [LARGE SCALE GENOMIC DNA]</scope>
    <source>
        <strain evidence="7">DSM 24913</strain>
    </source>
</reference>
<evidence type="ECO:0000313" key="6">
    <source>
        <dbReference type="EMBL" id="SIS76649.1"/>
    </source>
</evidence>
<dbReference type="Gene3D" id="1.10.357.10">
    <property type="entry name" value="Tetracycline Repressor, domain 2"/>
    <property type="match status" value="1"/>
</dbReference>
<dbReference type="InterPro" id="IPR050109">
    <property type="entry name" value="HTH-type_TetR-like_transc_reg"/>
</dbReference>
<accession>A0A1N7LSA0</accession>
<proteinExistence type="predicted"/>
<dbReference type="SUPFAM" id="SSF46689">
    <property type="entry name" value="Homeodomain-like"/>
    <property type="match status" value="1"/>
</dbReference>
<protein>
    <submittedName>
        <fullName evidence="6">Transcriptional regulator, TetR family</fullName>
    </submittedName>
</protein>
<dbReference type="PRINTS" id="PR00455">
    <property type="entry name" value="HTHTETR"/>
</dbReference>
<keyword evidence="2 4" id="KW-0238">DNA-binding</keyword>
<dbReference type="RefSeq" id="WP_076515043.1">
    <property type="nucleotide sequence ID" value="NZ_FTOH01000004.1"/>
</dbReference>
<name>A0A1N7LSA0_9GAMM</name>
<dbReference type="Pfam" id="PF00440">
    <property type="entry name" value="TetR_N"/>
    <property type="match status" value="1"/>
</dbReference>
<dbReference type="SUPFAM" id="SSF48498">
    <property type="entry name" value="Tetracyclin repressor-like, C-terminal domain"/>
    <property type="match status" value="1"/>
</dbReference>
<sequence length="217" mass="24064">MATRSRNTEEKLSRRESILDAAEKAFIERRFDKASMGSIASSAGLSRALLYVYFRDKEDIHLGLSVRAARSLHQLMADFAAPCDTGVGAMYAIGKAYLHFYHHKKDYFRILTLSAGMRPSGPPVGEDCTDSEVDYAAVDEAILRLMIDAVQRAYDDGSLILPGSPKPVEIALYMRGSLHGLIMLQDGNGDLFDRHNVIPETWLENSLNLIARSLTPT</sequence>
<dbReference type="Gene3D" id="1.10.10.60">
    <property type="entry name" value="Homeodomain-like"/>
    <property type="match status" value="1"/>
</dbReference>
<organism evidence="6 7">
    <name type="scientific">Thalassolituus maritimus</name>
    <dbReference type="NCBI Taxonomy" id="484498"/>
    <lineage>
        <taxon>Bacteria</taxon>
        <taxon>Pseudomonadati</taxon>
        <taxon>Pseudomonadota</taxon>
        <taxon>Gammaproteobacteria</taxon>
        <taxon>Oceanospirillales</taxon>
        <taxon>Oceanospirillaceae</taxon>
        <taxon>Thalassolituus</taxon>
    </lineage>
</organism>
<keyword evidence="7" id="KW-1185">Reference proteome</keyword>
<evidence type="ECO:0000256" key="1">
    <source>
        <dbReference type="ARBA" id="ARBA00023015"/>
    </source>
</evidence>
<feature type="domain" description="HTH tetR-type" evidence="5">
    <location>
        <begin position="12"/>
        <end position="72"/>
    </location>
</feature>
<dbReference type="InterPro" id="IPR036271">
    <property type="entry name" value="Tet_transcr_reg_TetR-rel_C_sf"/>
</dbReference>
<dbReference type="STRING" id="484498.SAMN05421686_104187"/>
<dbReference type="Proteomes" id="UP000185639">
    <property type="component" value="Unassembled WGS sequence"/>
</dbReference>
<evidence type="ECO:0000313" key="7">
    <source>
        <dbReference type="Proteomes" id="UP000185639"/>
    </source>
</evidence>
<gene>
    <name evidence="6" type="ORF">SAMN05421686_104187</name>
</gene>
<dbReference type="AlphaFoldDB" id="A0A1N7LSA0"/>
<dbReference type="InterPro" id="IPR009057">
    <property type="entry name" value="Homeodomain-like_sf"/>
</dbReference>
<evidence type="ECO:0000256" key="4">
    <source>
        <dbReference type="PROSITE-ProRule" id="PRU00335"/>
    </source>
</evidence>
<keyword evidence="3" id="KW-0804">Transcription</keyword>
<dbReference type="PANTHER" id="PTHR30055">
    <property type="entry name" value="HTH-TYPE TRANSCRIPTIONAL REGULATOR RUTR"/>
    <property type="match status" value="1"/>
</dbReference>
<dbReference type="OrthoDB" id="6860332at2"/>
<dbReference type="InterPro" id="IPR001647">
    <property type="entry name" value="HTH_TetR"/>
</dbReference>
<dbReference type="GO" id="GO:0003700">
    <property type="term" value="F:DNA-binding transcription factor activity"/>
    <property type="evidence" value="ECO:0007669"/>
    <property type="project" value="TreeGrafter"/>
</dbReference>
<dbReference type="GO" id="GO:0000976">
    <property type="term" value="F:transcription cis-regulatory region binding"/>
    <property type="evidence" value="ECO:0007669"/>
    <property type="project" value="TreeGrafter"/>
</dbReference>
<dbReference type="EMBL" id="FTOH01000004">
    <property type="protein sequence ID" value="SIS76649.1"/>
    <property type="molecule type" value="Genomic_DNA"/>
</dbReference>